<keyword evidence="3" id="KW-1185">Reference proteome</keyword>
<dbReference type="InterPro" id="IPR018712">
    <property type="entry name" value="Tle1-like_cat"/>
</dbReference>
<sequence>MANIAIFLDGTWNDPKDRTSVFELKECLDVASNVPDRQQCYYSAGVGVKRFEKFRGGAFGMGLSENVLQAYRWLVKTYRDGDRIFLFGFSRGAYTARSLAGLIARCGLLHAQYGDRADAIYERYRLDKKAERIDELEYIRRHDKRPLTADEERLLRESRRVEIEMIGVWDTVGSLGIPWSAAPIFGPKDYYFLNTRPSVLYRHCFHALAIDEHRGPYQPTLWTRFVPAGERADAKPAPPLDRFEQRWFIGAHSNIGGGYGGQDALRNPPLIWMQEKAQALGLRFTRTFEPSGNEATTQPAKSYEQFMHGLYRVATLGRRTWRTIGGDATPVKGGVSIPINETIDGSVFDWCRANNQVPKNLADWAQRKSRNAGTLAGLQNA</sequence>
<accession>A0A3D8VDY1</accession>
<dbReference type="EMBL" id="QTJR01000005">
    <property type="protein sequence ID" value="RDY67459.1"/>
    <property type="molecule type" value="Genomic_DNA"/>
</dbReference>
<name>A0A3D8VDY1_9GAMM</name>
<dbReference type="Gene3D" id="3.40.50.1820">
    <property type="entry name" value="alpha/beta hydrolase"/>
    <property type="match status" value="1"/>
</dbReference>
<protein>
    <submittedName>
        <fullName evidence="2">DUF2235 domain-containing protein</fullName>
    </submittedName>
</protein>
<feature type="domain" description="T6SS Phospholipase effector Tle1-like catalytic" evidence="1">
    <location>
        <begin position="3"/>
        <end position="275"/>
    </location>
</feature>
<dbReference type="PANTHER" id="PTHR33840:SF1">
    <property type="entry name" value="TLE1 PHOSPHOLIPASE DOMAIN-CONTAINING PROTEIN"/>
    <property type="match status" value="1"/>
</dbReference>
<dbReference type="Proteomes" id="UP000256829">
    <property type="component" value="Unassembled WGS sequence"/>
</dbReference>
<organism evidence="2 3">
    <name type="scientific">Lysobacter soli</name>
    <dbReference type="NCBI Taxonomy" id="453783"/>
    <lineage>
        <taxon>Bacteria</taxon>
        <taxon>Pseudomonadati</taxon>
        <taxon>Pseudomonadota</taxon>
        <taxon>Gammaproteobacteria</taxon>
        <taxon>Lysobacterales</taxon>
        <taxon>Lysobacteraceae</taxon>
        <taxon>Lysobacter</taxon>
    </lineage>
</organism>
<reference evidence="2 3" key="1">
    <citation type="submission" date="2018-08" db="EMBL/GenBank/DDBJ databases">
        <title>Lysobacter soli KCTC 22011, whole genome shotgun sequence.</title>
        <authorList>
            <person name="Zhang X."/>
            <person name="Feng G."/>
            <person name="Zhu H."/>
        </authorList>
    </citation>
    <scope>NUCLEOTIDE SEQUENCE [LARGE SCALE GENOMIC DNA]</scope>
    <source>
        <strain evidence="2 3">KCTC 22011</strain>
    </source>
</reference>
<dbReference type="RefSeq" id="WP_115842226.1">
    <property type="nucleotide sequence ID" value="NZ_CP183976.1"/>
</dbReference>
<evidence type="ECO:0000259" key="1">
    <source>
        <dbReference type="Pfam" id="PF09994"/>
    </source>
</evidence>
<comment type="caution">
    <text evidence="2">The sequence shown here is derived from an EMBL/GenBank/DDBJ whole genome shotgun (WGS) entry which is preliminary data.</text>
</comment>
<dbReference type="PANTHER" id="PTHR33840">
    <property type="match status" value="1"/>
</dbReference>
<proteinExistence type="predicted"/>
<dbReference type="AlphaFoldDB" id="A0A3D8VDY1"/>
<dbReference type="SUPFAM" id="SSF53474">
    <property type="entry name" value="alpha/beta-Hydrolases"/>
    <property type="match status" value="1"/>
</dbReference>
<evidence type="ECO:0000313" key="2">
    <source>
        <dbReference type="EMBL" id="RDY67459.1"/>
    </source>
</evidence>
<evidence type="ECO:0000313" key="3">
    <source>
        <dbReference type="Proteomes" id="UP000256829"/>
    </source>
</evidence>
<gene>
    <name evidence="2" type="ORF">DX912_09305</name>
</gene>
<dbReference type="InterPro" id="IPR029058">
    <property type="entry name" value="AB_hydrolase_fold"/>
</dbReference>
<dbReference type="Pfam" id="PF09994">
    <property type="entry name" value="T6SS_Tle1-like_cat"/>
    <property type="match status" value="1"/>
</dbReference>